<evidence type="ECO:0000259" key="5">
    <source>
        <dbReference type="PROSITE" id="PS51718"/>
    </source>
</evidence>
<dbReference type="PRINTS" id="PR00195">
    <property type="entry name" value="DYNAMIN"/>
</dbReference>
<dbReference type="GO" id="GO:0003924">
    <property type="term" value="F:GTPase activity"/>
    <property type="evidence" value="ECO:0007669"/>
    <property type="project" value="InterPro"/>
</dbReference>
<dbReference type="STRING" id="29845.A0A1V6S113"/>
<dbReference type="InterPro" id="IPR020850">
    <property type="entry name" value="GED_dom"/>
</dbReference>
<dbReference type="PANTHER" id="PTHR11566">
    <property type="entry name" value="DYNAMIN"/>
    <property type="match status" value="1"/>
</dbReference>
<dbReference type="GO" id="GO:0005874">
    <property type="term" value="C:microtubule"/>
    <property type="evidence" value="ECO:0007669"/>
    <property type="project" value="TreeGrafter"/>
</dbReference>
<evidence type="ECO:0008006" key="8">
    <source>
        <dbReference type="Google" id="ProtNLM"/>
    </source>
</evidence>
<dbReference type="SMART" id="SM00053">
    <property type="entry name" value="DYNc"/>
    <property type="match status" value="1"/>
</dbReference>
<dbReference type="GO" id="GO:0016559">
    <property type="term" value="P:peroxisome fission"/>
    <property type="evidence" value="ECO:0007669"/>
    <property type="project" value="TreeGrafter"/>
</dbReference>
<protein>
    <recommendedName>
        <fullName evidence="8">GED domain-containing protein</fullName>
    </recommendedName>
</protein>
<dbReference type="PANTHER" id="PTHR11566:SF21">
    <property type="entry name" value="DYNAMIN RELATED PROTEIN 1, ISOFORM A"/>
    <property type="match status" value="1"/>
</dbReference>
<dbReference type="Pfam" id="PF01031">
    <property type="entry name" value="Dynamin_M"/>
    <property type="match status" value="1"/>
</dbReference>
<feature type="compositionally biased region" description="Low complexity" evidence="3">
    <location>
        <begin position="772"/>
        <end position="781"/>
    </location>
</feature>
<sequence>MTFTQFKTEALEGLCTQEQLDLLDSIDTLRSQGISHYVSLPQIIVCGDQSSGKSSVLEAISGVSFPVKSNLCTRFPTELVLRKNSQVGVRVSIVPHQSRSEAEQHSLSSFCEQLDGFNGLADLIDNAKAAMGISTHGKAFSNDLLRVEVSGPDRPHLTIVDLPGLIHSETRQQSAADVQLVQDVVQSYMREPRSVILAVVSAKNDFANQIVLRLARDADPSGVRTLGVISKPDVLVPGSESEASFVSLAKNQEVEFRLGWHVLKNMDSEKGQSSLLDRNTQECEFFSQGIWEELPRSLVGVDSLRTRLSGLLLGQIAIELPSLIEEINTKANSCRVQLQKLGNPRATVDEQRSYLLHISQAFQSLVKAAVDGTYNDPFFEDAKTNTGYQRRIRAVVQNLNEQFTKKISLRGHLRHVLENEDQRSVSKHQIPITRNEYVQHIEILLKRTRGRELPGTFNPLIVKDLFQEQCGPWEDITQSHIAATWVAARDFLQQAVCYVADGTTSKTIFNKVVSPALGNLRRTLERRSEEFLIPHQRGHPITYNHYFTEALQETRTNRQKEAFRETLQSYFGVDTLSTSHTVQHTINLQGLYNSLLRETIPDMTRFASEEALDCMLAYYKVALKRFVDDIATEVIEVKLLSALPALFTPITAFEMEKDLVTEIAGESGESQSLREQLTKKLWILTKGSDTCRRFVGIRGLDSDVGAGAQVLHDQEALSESSFSSIGLPEGVVASEPESENEPPRSYSPTVPEQTVETEYAIEQHTPEPGQLPKVFVFSTSSKKSKKKGKLASKLPSTPLYEDPVKF</sequence>
<dbReference type="GO" id="GO:0005525">
    <property type="term" value="F:GTP binding"/>
    <property type="evidence" value="ECO:0007669"/>
    <property type="project" value="InterPro"/>
</dbReference>
<dbReference type="InterPro" id="IPR001401">
    <property type="entry name" value="Dynamin_GTPase"/>
</dbReference>
<dbReference type="GO" id="GO:0005739">
    <property type="term" value="C:mitochondrion"/>
    <property type="evidence" value="ECO:0007669"/>
    <property type="project" value="TreeGrafter"/>
</dbReference>
<keyword evidence="1" id="KW-0547">Nucleotide-binding</keyword>
<evidence type="ECO:0000256" key="1">
    <source>
        <dbReference type="ARBA" id="ARBA00022741"/>
    </source>
</evidence>
<dbReference type="SUPFAM" id="SSF52540">
    <property type="entry name" value="P-loop containing nucleoside triphosphate hydrolases"/>
    <property type="match status" value="1"/>
</dbReference>
<dbReference type="PROSITE" id="PS51388">
    <property type="entry name" value="GED"/>
    <property type="match status" value="1"/>
</dbReference>
<evidence type="ECO:0000259" key="4">
    <source>
        <dbReference type="PROSITE" id="PS51388"/>
    </source>
</evidence>
<dbReference type="InterPro" id="IPR030381">
    <property type="entry name" value="G_DYNAMIN_dom"/>
</dbReference>
<dbReference type="FunFam" id="3.40.50.300:FF:001425">
    <property type="entry name" value="Dynamin GTPase, putative"/>
    <property type="match status" value="1"/>
</dbReference>
<feature type="region of interest" description="Disordered" evidence="3">
    <location>
        <begin position="731"/>
        <end position="806"/>
    </location>
</feature>
<dbReference type="Gene3D" id="3.40.50.300">
    <property type="entry name" value="P-loop containing nucleotide triphosphate hydrolases"/>
    <property type="match status" value="1"/>
</dbReference>
<comment type="caution">
    <text evidence="6">The sequence shown here is derived from an EMBL/GenBank/DDBJ whole genome shotgun (WGS) entry which is preliminary data.</text>
</comment>
<feature type="domain" description="Dynamin-type G" evidence="5">
    <location>
        <begin position="37"/>
        <end position="321"/>
    </location>
</feature>
<organism evidence="6 7">
    <name type="scientific">Penicillium vulpinum</name>
    <dbReference type="NCBI Taxonomy" id="29845"/>
    <lineage>
        <taxon>Eukaryota</taxon>
        <taxon>Fungi</taxon>
        <taxon>Dikarya</taxon>
        <taxon>Ascomycota</taxon>
        <taxon>Pezizomycotina</taxon>
        <taxon>Eurotiomycetes</taxon>
        <taxon>Eurotiomycetidae</taxon>
        <taxon>Eurotiales</taxon>
        <taxon>Aspergillaceae</taxon>
        <taxon>Penicillium</taxon>
    </lineage>
</organism>
<evidence type="ECO:0000256" key="3">
    <source>
        <dbReference type="SAM" id="MobiDB-lite"/>
    </source>
</evidence>
<dbReference type="GO" id="GO:0006897">
    <property type="term" value="P:endocytosis"/>
    <property type="evidence" value="ECO:0007669"/>
    <property type="project" value="TreeGrafter"/>
</dbReference>
<dbReference type="Gene3D" id="1.20.120.1240">
    <property type="entry name" value="Dynamin, middle domain"/>
    <property type="match status" value="1"/>
</dbReference>
<dbReference type="AlphaFoldDB" id="A0A1V6S113"/>
<dbReference type="InterPro" id="IPR045063">
    <property type="entry name" value="Dynamin_N"/>
</dbReference>
<gene>
    <name evidence="6" type="ORF">PENVUL_c012G09341</name>
</gene>
<evidence type="ECO:0000313" key="6">
    <source>
        <dbReference type="EMBL" id="OQE07732.1"/>
    </source>
</evidence>
<dbReference type="EMBL" id="MDYP01000012">
    <property type="protein sequence ID" value="OQE07732.1"/>
    <property type="molecule type" value="Genomic_DNA"/>
</dbReference>
<dbReference type="GO" id="GO:0000266">
    <property type="term" value="P:mitochondrial fission"/>
    <property type="evidence" value="ECO:0007669"/>
    <property type="project" value="TreeGrafter"/>
</dbReference>
<dbReference type="InterPro" id="IPR027417">
    <property type="entry name" value="P-loop_NTPase"/>
</dbReference>
<dbReference type="InterPro" id="IPR022812">
    <property type="entry name" value="Dynamin"/>
</dbReference>
<dbReference type="GO" id="GO:0048312">
    <property type="term" value="P:intracellular distribution of mitochondria"/>
    <property type="evidence" value="ECO:0007669"/>
    <property type="project" value="TreeGrafter"/>
</dbReference>
<dbReference type="CDD" id="cd08771">
    <property type="entry name" value="DLP_1"/>
    <property type="match status" value="1"/>
</dbReference>
<keyword evidence="7" id="KW-1185">Reference proteome</keyword>
<dbReference type="OrthoDB" id="415706at2759"/>
<reference evidence="7" key="1">
    <citation type="journal article" date="2017" name="Nat. Microbiol.">
        <title>Global analysis of biosynthetic gene clusters reveals vast potential of secondary metabolite production in Penicillium species.</title>
        <authorList>
            <person name="Nielsen J.C."/>
            <person name="Grijseels S."/>
            <person name="Prigent S."/>
            <person name="Ji B."/>
            <person name="Dainat J."/>
            <person name="Nielsen K.F."/>
            <person name="Frisvad J.C."/>
            <person name="Workman M."/>
            <person name="Nielsen J."/>
        </authorList>
    </citation>
    <scope>NUCLEOTIDE SEQUENCE [LARGE SCALE GENOMIC DNA]</scope>
    <source>
        <strain evidence="7">IBT 29486</strain>
    </source>
</reference>
<dbReference type="Proteomes" id="UP000191518">
    <property type="component" value="Unassembled WGS sequence"/>
</dbReference>
<dbReference type="GO" id="GO:0008017">
    <property type="term" value="F:microtubule binding"/>
    <property type="evidence" value="ECO:0007669"/>
    <property type="project" value="TreeGrafter"/>
</dbReference>
<dbReference type="InterPro" id="IPR000375">
    <property type="entry name" value="Dynamin_stalk"/>
</dbReference>
<evidence type="ECO:0000313" key="7">
    <source>
        <dbReference type="Proteomes" id="UP000191518"/>
    </source>
</evidence>
<dbReference type="GO" id="GO:0016020">
    <property type="term" value="C:membrane"/>
    <property type="evidence" value="ECO:0007669"/>
    <property type="project" value="TreeGrafter"/>
</dbReference>
<evidence type="ECO:0000256" key="2">
    <source>
        <dbReference type="ARBA" id="ARBA00023134"/>
    </source>
</evidence>
<accession>A0A1V6S113</accession>
<keyword evidence="2" id="KW-0342">GTP-binding</keyword>
<dbReference type="Pfam" id="PF00350">
    <property type="entry name" value="Dynamin_N"/>
    <property type="match status" value="1"/>
</dbReference>
<feature type="domain" description="GED" evidence="4">
    <location>
        <begin position="608"/>
        <end position="699"/>
    </location>
</feature>
<dbReference type="PROSITE" id="PS51718">
    <property type="entry name" value="G_DYNAMIN_2"/>
    <property type="match status" value="1"/>
</dbReference>
<proteinExistence type="predicted"/>
<name>A0A1V6S113_9EURO</name>